<dbReference type="RefSeq" id="WP_308993377.1">
    <property type="nucleotide sequence ID" value="NZ_CP155618.1"/>
</dbReference>
<dbReference type="PANTHER" id="PTHR34383:SF3">
    <property type="entry name" value="POLYPHOSPHATE:AMP PHOSPHOTRANSFERASE"/>
    <property type="match status" value="1"/>
</dbReference>
<sequence length="288" mass="33945">MKDKIIEKYKVTSSVSLKDSETKVVINKADKKLKEVRKDLGKLQDTMYAHGKYAVLVCLQGMDTSGKDSLIREVFKEFNARGVVVHSFKVPTELELNHDYLWRHYIALPARGKFGVFNRTHYENVLVTRVHPEYVLGENIPTVNTVDNINDAFWDTRFEQINNFEKHITENGTIIFKFFLHLSKEEQKYRLLRRLDKQEKNWKFSPGDLKERKLWDNYQSCYEDAINRTSKPHAPWYTIPADDKDSARYMVAKIMYDTLAKYTDIQEPELDDKIKANMSLYKKELESE</sequence>
<gene>
    <name evidence="5" type="ORF">QLS71_011365</name>
</gene>
<dbReference type="InterPro" id="IPR022300">
    <property type="entry name" value="PPK2-rel_1"/>
</dbReference>
<evidence type="ECO:0000313" key="5">
    <source>
        <dbReference type="EMBL" id="XBL12928.1"/>
    </source>
</evidence>
<keyword evidence="6" id="KW-1185">Reference proteome</keyword>
<feature type="domain" description="Polyphosphate kinase-2-related" evidence="4">
    <location>
        <begin position="29"/>
        <end position="261"/>
    </location>
</feature>
<dbReference type="EMBL" id="CP155618">
    <property type="protein sequence ID" value="XBL12928.1"/>
    <property type="molecule type" value="Genomic_DNA"/>
</dbReference>
<dbReference type="Proteomes" id="UP001224325">
    <property type="component" value="Chromosome"/>
</dbReference>
<keyword evidence="2" id="KW-0808">Transferase</keyword>
<dbReference type="KEGG" id="mlil:QLS71_011365"/>
<organism evidence="5 6">
    <name type="scientific">Mariniflexile litorale</name>
    <dbReference type="NCBI Taxonomy" id="3045158"/>
    <lineage>
        <taxon>Bacteria</taxon>
        <taxon>Pseudomonadati</taxon>
        <taxon>Bacteroidota</taxon>
        <taxon>Flavobacteriia</taxon>
        <taxon>Flavobacteriales</taxon>
        <taxon>Flavobacteriaceae</taxon>
        <taxon>Mariniflexile</taxon>
    </lineage>
</organism>
<protein>
    <submittedName>
        <fullName evidence="5">PPK2 family polyphosphate kinase</fullName>
    </submittedName>
</protein>
<dbReference type="Pfam" id="PF03976">
    <property type="entry name" value="PPK2"/>
    <property type="match status" value="1"/>
</dbReference>
<proteinExistence type="inferred from homology"/>
<dbReference type="PANTHER" id="PTHR34383">
    <property type="entry name" value="POLYPHOSPHATE:AMP PHOSPHOTRANSFERASE-RELATED"/>
    <property type="match status" value="1"/>
</dbReference>
<evidence type="ECO:0000313" key="6">
    <source>
        <dbReference type="Proteomes" id="UP001224325"/>
    </source>
</evidence>
<dbReference type="InterPro" id="IPR016898">
    <property type="entry name" value="Polyphosphate_phosphotransfera"/>
</dbReference>
<dbReference type="Gene3D" id="3.40.50.300">
    <property type="entry name" value="P-loop containing nucleotide triphosphate hydrolases"/>
    <property type="match status" value="1"/>
</dbReference>
<evidence type="ECO:0000256" key="1">
    <source>
        <dbReference type="ARBA" id="ARBA00009924"/>
    </source>
</evidence>
<dbReference type="AlphaFoldDB" id="A0AAU7EBB6"/>
<evidence type="ECO:0000256" key="3">
    <source>
        <dbReference type="ARBA" id="ARBA00022777"/>
    </source>
</evidence>
<dbReference type="NCBIfam" id="TIGR03709">
    <property type="entry name" value="PPK2_rel_1"/>
    <property type="match status" value="1"/>
</dbReference>
<dbReference type="InterPro" id="IPR022488">
    <property type="entry name" value="PPK2-related"/>
</dbReference>
<evidence type="ECO:0000259" key="4">
    <source>
        <dbReference type="Pfam" id="PF03976"/>
    </source>
</evidence>
<name>A0AAU7EBB6_9FLAO</name>
<dbReference type="PIRSF" id="PIRSF028756">
    <property type="entry name" value="PPK2_prd"/>
    <property type="match status" value="1"/>
</dbReference>
<evidence type="ECO:0000256" key="2">
    <source>
        <dbReference type="ARBA" id="ARBA00022679"/>
    </source>
</evidence>
<reference evidence="5" key="1">
    <citation type="submission" date="2024-04" db="EMBL/GenBank/DDBJ databases">
        <title>Mariniflexile litorale, isolated from the shallow sediments of the Sea of Japan.</title>
        <authorList>
            <person name="Romanenko L."/>
            <person name="Isaeva M."/>
        </authorList>
    </citation>
    <scope>NUCLEOTIDE SEQUENCE [LARGE SCALE GENOMIC DNA]</scope>
    <source>
        <strain evidence="5">KMM 9835</strain>
    </source>
</reference>
<dbReference type="GO" id="GO:0006797">
    <property type="term" value="P:polyphosphate metabolic process"/>
    <property type="evidence" value="ECO:0007669"/>
    <property type="project" value="InterPro"/>
</dbReference>
<dbReference type="InterPro" id="IPR027417">
    <property type="entry name" value="P-loop_NTPase"/>
</dbReference>
<accession>A0AAU7EBB6</accession>
<keyword evidence="3 5" id="KW-0418">Kinase</keyword>
<dbReference type="GO" id="GO:0008976">
    <property type="term" value="F:polyphosphate kinase activity"/>
    <property type="evidence" value="ECO:0007669"/>
    <property type="project" value="InterPro"/>
</dbReference>
<comment type="similarity">
    <text evidence="1">Belongs to the polyphosphate kinase 2 (PPK2) family. Class I subfamily.</text>
</comment>
<dbReference type="SUPFAM" id="SSF52540">
    <property type="entry name" value="P-loop containing nucleoside triphosphate hydrolases"/>
    <property type="match status" value="1"/>
</dbReference>